<dbReference type="eggNOG" id="COG2010">
    <property type="taxonomic scope" value="Bacteria"/>
</dbReference>
<dbReference type="PANTHER" id="PTHR35889">
    <property type="entry name" value="CYCLOINULO-OLIGOSACCHARIDE FRUCTANOTRANSFERASE-RELATED"/>
    <property type="match status" value="1"/>
</dbReference>
<dbReference type="STRING" id="886293.Sinac_3371"/>
<dbReference type="RefSeq" id="WP_015246780.1">
    <property type="nucleotide sequence ID" value="NC_019892.1"/>
</dbReference>
<evidence type="ECO:0000256" key="1">
    <source>
        <dbReference type="ARBA" id="ARBA00022617"/>
    </source>
</evidence>
<evidence type="ECO:0000256" key="2">
    <source>
        <dbReference type="ARBA" id="ARBA00022723"/>
    </source>
</evidence>
<dbReference type="InterPro" id="IPR011429">
    <property type="entry name" value="Cyt_c_Planctomycete-type"/>
</dbReference>
<name>L0DFK0_SINAD</name>
<sequence length="1083" mass="120178">MLVGILLALTATVADLPPAAMGPVDFVRDIQPIFQQACLKCHGPEKQKGGFRLDVKAAALKGGDSDTPSIVPGDSAGSPLIQFVAQIDPDIKMPPQGAPLTSEQVGLLRAWIDRGAVWPDSASAQSEDALKTHWAFQPVRRPAVPTIEGGSPTATRQPIDAFIAAKLAEKRLVLAPEADKRTLVRRLYLVLHGLPPTPEEVAAFVADDRPGAYEELVDRLLDSPRYGERWARHWLDIMAFGETDGFEVNTPRDNAWPYRDYVIRALNADKPYPEFIKDQLVGDATGEDAATGFIVAKAALLPGQTGRDIESIRLARQDQLNDMVLNAGSTFLGLTIHCARCHDHKFDPISQRDYYAMTAIFAGVRHGERPLRSADDKERQLEAKSLKPRIVALETDLAKYEPLASPSIEPKPIDPRLNQEMFPPTRAKFVRFTIQDANLHPSFGLIEPCLDELEIFTTDETNVALATTGAKASASGTFPGSNFHRLEHVNDGKYGNERSWISDEKGRGWILVELPEEVRVHRIAWSRDRQGVYVDRLATAYTIEAGPSLDAMRLVVSRLPLRSAVSPRLTVDRFRPVAAKRLRFTILASNSIEPCLDELEVFTAGPQPRNVALASAGAKTKASGTYPGSAIHRLEHLNDGRYGNGRSWISNENGRGWVEVEFPETTMIDRVVWARDREEAYADRLATRYRIEVADESGDWTLVATSEDRRPYVPGASSYAVESTAGLDEAEIKTLHALQEEKRTLEQRVAELTRSAMVYAGIFANPDETFRLSRGDPMQRREPIGPGAIAQLPPKLELPADASERVRRLALANWIADPENPLTARVMVNRLWHYHFGEGLVNTPSDFGRNGARPVNGPLLDWLASEFVARGWSLKAMHRLLVTSATFRQSSRPRAAAIAVDSGTRLLWRYPPRRLEAEAIRDSILAVAGTLDLRMGGPGYSAFAPNTNYVRVYNPKTEYGPADWRRMIYQTKVRMAQDSTFGAFDCPDAGQNQPSRPRSTTPLQALNLFNSEFVAQQAGHLADRLKREAGEDSARQIHLAYRLALGREPDDAETRLCAELVKEQDLATFCRVLLNTNEFLFVP</sequence>
<dbReference type="InterPro" id="IPR009056">
    <property type="entry name" value="Cyt_c-like_dom"/>
</dbReference>
<keyword evidence="3 4" id="KW-0408">Iron</keyword>
<evidence type="ECO:0000256" key="4">
    <source>
        <dbReference type="PROSITE-ProRule" id="PRU00433"/>
    </source>
</evidence>
<evidence type="ECO:0000256" key="3">
    <source>
        <dbReference type="ARBA" id="ARBA00023004"/>
    </source>
</evidence>
<feature type="domain" description="Cytochrome c" evidence="5">
    <location>
        <begin position="17"/>
        <end position="116"/>
    </location>
</feature>
<gene>
    <name evidence="6" type="ordered locus">Sinac_3371</name>
</gene>
<dbReference type="Gene3D" id="2.60.120.260">
    <property type="entry name" value="Galactose-binding domain-like"/>
    <property type="match status" value="2"/>
</dbReference>
<reference evidence="6 7" key="1">
    <citation type="submission" date="2012-02" db="EMBL/GenBank/DDBJ databases">
        <title>Complete sequence of chromosome of Singulisphaera acidiphila DSM 18658.</title>
        <authorList>
            <consortium name="US DOE Joint Genome Institute (JGI-PGF)"/>
            <person name="Lucas S."/>
            <person name="Copeland A."/>
            <person name="Lapidus A."/>
            <person name="Glavina del Rio T."/>
            <person name="Dalin E."/>
            <person name="Tice H."/>
            <person name="Bruce D."/>
            <person name="Goodwin L."/>
            <person name="Pitluck S."/>
            <person name="Peters L."/>
            <person name="Ovchinnikova G."/>
            <person name="Chertkov O."/>
            <person name="Kyrpides N."/>
            <person name="Mavromatis K."/>
            <person name="Ivanova N."/>
            <person name="Brettin T."/>
            <person name="Detter J.C."/>
            <person name="Han C."/>
            <person name="Larimer F."/>
            <person name="Land M."/>
            <person name="Hauser L."/>
            <person name="Markowitz V."/>
            <person name="Cheng J.-F."/>
            <person name="Hugenholtz P."/>
            <person name="Woyke T."/>
            <person name="Wu D."/>
            <person name="Tindall B."/>
            <person name="Pomrenke H."/>
            <person name="Brambilla E."/>
            <person name="Klenk H.-P."/>
            <person name="Eisen J.A."/>
        </authorList>
    </citation>
    <scope>NUCLEOTIDE SEQUENCE [LARGE SCALE GENOMIC DNA]</scope>
    <source>
        <strain evidence="7">ATCC BAA-1392 / DSM 18658 / VKM B-2454 / MOB10</strain>
    </source>
</reference>
<evidence type="ECO:0000259" key="5">
    <source>
        <dbReference type="PROSITE" id="PS51007"/>
    </source>
</evidence>
<dbReference type="GO" id="GO:0020037">
    <property type="term" value="F:heme binding"/>
    <property type="evidence" value="ECO:0007669"/>
    <property type="project" value="InterPro"/>
</dbReference>
<accession>L0DFK0</accession>
<protein>
    <recommendedName>
        <fullName evidence="5">Cytochrome c domain-containing protein</fullName>
    </recommendedName>
</protein>
<dbReference type="HOGENOM" id="CLU_005632_1_0_0"/>
<keyword evidence="7" id="KW-1185">Reference proteome</keyword>
<dbReference type="InterPro" id="IPR022655">
    <property type="entry name" value="DUF1553"/>
</dbReference>
<dbReference type="GO" id="GO:0009055">
    <property type="term" value="F:electron transfer activity"/>
    <property type="evidence" value="ECO:0007669"/>
    <property type="project" value="InterPro"/>
</dbReference>
<keyword evidence="1 4" id="KW-0349">Heme</keyword>
<organism evidence="6 7">
    <name type="scientific">Singulisphaera acidiphila (strain ATCC BAA-1392 / DSM 18658 / VKM B-2454 / MOB10)</name>
    <dbReference type="NCBI Taxonomy" id="886293"/>
    <lineage>
        <taxon>Bacteria</taxon>
        <taxon>Pseudomonadati</taxon>
        <taxon>Planctomycetota</taxon>
        <taxon>Planctomycetia</taxon>
        <taxon>Isosphaerales</taxon>
        <taxon>Isosphaeraceae</taxon>
        <taxon>Singulisphaera</taxon>
    </lineage>
</organism>
<dbReference type="InterPro" id="IPR011444">
    <property type="entry name" value="DUF1549"/>
</dbReference>
<dbReference type="PROSITE" id="PS51007">
    <property type="entry name" value="CYTC"/>
    <property type="match status" value="1"/>
</dbReference>
<dbReference type="Pfam" id="PF07635">
    <property type="entry name" value="PSCyt1"/>
    <property type="match status" value="1"/>
</dbReference>
<dbReference type="AlphaFoldDB" id="L0DFK0"/>
<dbReference type="KEGG" id="saci:Sinac_3371"/>
<dbReference type="OrthoDB" id="127107at2"/>
<evidence type="ECO:0000313" key="6">
    <source>
        <dbReference type="EMBL" id="AGA27635.1"/>
    </source>
</evidence>
<proteinExistence type="predicted"/>
<dbReference type="Proteomes" id="UP000010798">
    <property type="component" value="Chromosome"/>
</dbReference>
<dbReference type="GO" id="GO:0046872">
    <property type="term" value="F:metal ion binding"/>
    <property type="evidence" value="ECO:0007669"/>
    <property type="project" value="UniProtKB-KW"/>
</dbReference>
<dbReference type="SUPFAM" id="SSF49785">
    <property type="entry name" value="Galactose-binding domain-like"/>
    <property type="match status" value="2"/>
</dbReference>
<keyword evidence="2 4" id="KW-0479">Metal-binding</keyword>
<dbReference type="SUPFAM" id="SSF46626">
    <property type="entry name" value="Cytochrome c"/>
    <property type="match status" value="1"/>
</dbReference>
<dbReference type="EMBL" id="CP003364">
    <property type="protein sequence ID" value="AGA27635.1"/>
    <property type="molecule type" value="Genomic_DNA"/>
</dbReference>
<dbReference type="Pfam" id="PF07583">
    <property type="entry name" value="PSCyt2"/>
    <property type="match status" value="1"/>
</dbReference>
<dbReference type="Pfam" id="PF07587">
    <property type="entry name" value="PSD1"/>
    <property type="match status" value="1"/>
</dbReference>
<dbReference type="Gene3D" id="1.10.760.10">
    <property type="entry name" value="Cytochrome c-like domain"/>
    <property type="match status" value="1"/>
</dbReference>
<dbReference type="PANTHER" id="PTHR35889:SF3">
    <property type="entry name" value="F-BOX DOMAIN-CONTAINING PROTEIN"/>
    <property type="match status" value="1"/>
</dbReference>
<dbReference type="InterPro" id="IPR036909">
    <property type="entry name" value="Cyt_c-like_dom_sf"/>
</dbReference>
<evidence type="ECO:0000313" key="7">
    <source>
        <dbReference type="Proteomes" id="UP000010798"/>
    </source>
</evidence>
<dbReference type="InterPro" id="IPR008979">
    <property type="entry name" value="Galactose-bd-like_sf"/>
</dbReference>